<keyword evidence="2" id="KW-1185">Reference proteome</keyword>
<evidence type="ECO:0000313" key="2">
    <source>
        <dbReference type="Proteomes" id="UP001164539"/>
    </source>
</evidence>
<proteinExistence type="predicted"/>
<name>A0ACC1XEW2_MELAZ</name>
<accession>A0ACC1XEW2</accession>
<reference evidence="1 2" key="1">
    <citation type="journal article" date="2023" name="Science">
        <title>Complex scaffold remodeling in plant triterpene biosynthesis.</title>
        <authorList>
            <person name="De La Pena R."/>
            <person name="Hodgson H."/>
            <person name="Liu J.C."/>
            <person name="Stephenson M.J."/>
            <person name="Martin A.C."/>
            <person name="Owen C."/>
            <person name="Harkess A."/>
            <person name="Leebens-Mack J."/>
            <person name="Jimenez L.E."/>
            <person name="Osbourn A."/>
            <person name="Sattely E.S."/>
        </authorList>
    </citation>
    <scope>NUCLEOTIDE SEQUENCE [LARGE SCALE GENOMIC DNA]</scope>
    <source>
        <strain evidence="2">cv. JPN11</strain>
        <tissue evidence="1">Leaf</tissue>
    </source>
</reference>
<dbReference type="EMBL" id="CM051403">
    <property type="protein sequence ID" value="KAJ4709343.1"/>
    <property type="molecule type" value="Genomic_DNA"/>
</dbReference>
<dbReference type="Proteomes" id="UP001164539">
    <property type="component" value="Chromosome 10"/>
</dbReference>
<sequence>MASLENLNFETQIPADIHIARIMQIHACISKLESLRPSKQVNSLFMHLVKLCIRPSSIDIKALPQEVQQMRRSLIILCGSAECLLELEFAAQLSKISQPLQSLNLFPYYGNYVKLASLEKKILIENGVVQPKKIAFVGSGPVPFTSIIMASQHMKSAHFDNFDIDEAANHAARKIVYSDSQIAKRMTFLTCDIMEVKDQLAEYDCIFLAALVGRNEEEKVKILKHIRKYMKDGGFLLVRSAKGARAFLYPAVEEHNLLDFEVLSICHPTNDVINSIILLRNSIFQFKEGHEKELPSIIDELWKKPSKLVGEDKEQLSVSQLQGKRLKGPSHHLHDDLLQQAILSNSFSSNADLLPFKAPQATKRLEQRGEVKELDASKSKRAKIIEEKNKAIAEGALQETTPSSQRRSTINEIDASKANKRAFRSAQWFHQFESSSSGLIFEDVTSEEKPNKAEHLVSLIQKAEKVIPERHAAEAEKLSLSTTWDIALANLLRVGFLLELHRPLAMKSFDAFTQMAHNLENAKKQVTELSEKIKSEEAKNRELRNCILQLSQSLQAEEKRRFEVESELEILTQKVAEIQDANNKAVEDFS</sequence>
<evidence type="ECO:0000313" key="1">
    <source>
        <dbReference type="EMBL" id="KAJ4709343.1"/>
    </source>
</evidence>
<comment type="caution">
    <text evidence="1">The sequence shown here is derived from an EMBL/GenBank/DDBJ whole genome shotgun (WGS) entry which is preliminary data.</text>
</comment>
<organism evidence="1 2">
    <name type="scientific">Melia azedarach</name>
    <name type="common">Chinaberry tree</name>
    <dbReference type="NCBI Taxonomy" id="155640"/>
    <lineage>
        <taxon>Eukaryota</taxon>
        <taxon>Viridiplantae</taxon>
        <taxon>Streptophyta</taxon>
        <taxon>Embryophyta</taxon>
        <taxon>Tracheophyta</taxon>
        <taxon>Spermatophyta</taxon>
        <taxon>Magnoliopsida</taxon>
        <taxon>eudicotyledons</taxon>
        <taxon>Gunneridae</taxon>
        <taxon>Pentapetalae</taxon>
        <taxon>rosids</taxon>
        <taxon>malvids</taxon>
        <taxon>Sapindales</taxon>
        <taxon>Meliaceae</taxon>
        <taxon>Melia</taxon>
    </lineage>
</organism>
<protein>
    <submittedName>
        <fullName evidence="1">Nicotianamine synthase</fullName>
    </submittedName>
</protein>
<gene>
    <name evidence="1" type="ORF">OWV82_019146</name>
</gene>